<evidence type="ECO:0000313" key="1">
    <source>
        <dbReference type="EMBL" id="AMW34310.1"/>
    </source>
</evidence>
<evidence type="ECO:0000313" key="2">
    <source>
        <dbReference type="Proteomes" id="UP000076066"/>
    </source>
</evidence>
<dbReference type="RefSeq" id="WP_066133229.1">
    <property type="nucleotide sequence ID" value="NZ_CP014525.1"/>
</dbReference>
<dbReference type="EMBL" id="CP014525">
    <property type="protein sequence ID" value="AMW34310.1"/>
    <property type="molecule type" value="Genomic_DNA"/>
</dbReference>
<dbReference type="Proteomes" id="UP000076066">
    <property type="component" value="Chromosome"/>
</dbReference>
<dbReference type="GeneID" id="53316103"/>
<dbReference type="AlphaFoldDB" id="A0A143DCP7"/>
<accession>A0A143DCP7</accession>
<keyword evidence="2" id="KW-1185">Reference proteome</keyword>
<dbReference type="OrthoDB" id="6400380at2"/>
<organism evidence="1 2">
    <name type="scientific">Haematospirillum jordaniae</name>
    <dbReference type="NCBI Taxonomy" id="1549855"/>
    <lineage>
        <taxon>Bacteria</taxon>
        <taxon>Pseudomonadati</taxon>
        <taxon>Pseudomonadota</taxon>
        <taxon>Alphaproteobacteria</taxon>
        <taxon>Rhodospirillales</taxon>
        <taxon>Novispirillaceae</taxon>
        <taxon>Haematospirillum</taxon>
    </lineage>
</organism>
<proteinExistence type="predicted"/>
<name>A0A143DCP7_9PROT</name>
<sequence>MNHADLTLVFDGAAVENGEIDVQNLGPALIALGDLIQSANEELNKKRAQVSVRVKATAAGSFEVGIGTAQYLMDKALPLLDSIPVDGDQVVIIASVLAIIESLIRLYKFLKGKSPERVEQKGDRHLHIHLDGNTQVIDPRALQLFESLPVRKNTKSLVDVLLTDGIDSLRFKRAGQKAVEIFKSEVGYFDVEGPELEIKELTRPMRLQIISLSFKKDNKWRVTDGSEPFNATIEDAEFLNRIATNVELFAMGDHLQCVVRERQFQSNAGIRKEYSIIEVQQHHPATQHPRLL</sequence>
<protein>
    <submittedName>
        <fullName evidence="1">Uncharacterized protein</fullName>
    </submittedName>
</protein>
<dbReference type="KEGG" id="hjo:AY555_02925"/>
<reference evidence="1 2" key="1">
    <citation type="submission" date="2016-02" db="EMBL/GenBank/DDBJ databases">
        <title>Complete Genome of H5569, the type strain of the newly described species Haematospirillium jordaniae.</title>
        <authorList>
            <person name="Nicholson A.C."/>
            <person name="Humrighouse B.W."/>
            <person name="Loparov V."/>
            <person name="McQuiston J.R."/>
        </authorList>
    </citation>
    <scope>NUCLEOTIDE SEQUENCE [LARGE SCALE GENOMIC DNA]</scope>
    <source>
        <strain evidence="1 2">H5569</strain>
    </source>
</reference>
<gene>
    <name evidence="1" type="ORF">AY555_02925</name>
</gene>